<evidence type="ECO:0000313" key="12">
    <source>
        <dbReference type="Proteomes" id="UP000059672"/>
    </source>
</evidence>
<evidence type="ECO:0000256" key="6">
    <source>
        <dbReference type="PIRSR" id="PIRSR005091-1"/>
    </source>
</evidence>
<feature type="binding site" evidence="8">
    <location>
        <position position="287"/>
    </location>
    <ligand>
        <name>Mn(2+)</name>
        <dbReference type="ChEBI" id="CHEBI:29035"/>
    </ligand>
</feature>
<evidence type="ECO:0000256" key="4">
    <source>
        <dbReference type="ARBA" id="ARBA00022989"/>
    </source>
</evidence>
<dbReference type="GO" id="GO:0046872">
    <property type="term" value="F:metal ion binding"/>
    <property type="evidence" value="ECO:0007669"/>
    <property type="project" value="UniProtKB-KW"/>
</dbReference>
<keyword evidence="4 9" id="KW-1133">Transmembrane helix</keyword>
<keyword evidence="7" id="KW-0479">Metal-binding</keyword>
<dbReference type="PIRSF" id="PIRSF005091">
    <property type="entry name" value="Mmb_sulf_HI1246"/>
    <property type="match status" value="1"/>
</dbReference>
<feature type="binding site" evidence="8">
    <location>
        <position position="327"/>
    </location>
    <ligand>
        <name>Mn(2+)</name>
        <dbReference type="ChEBI" id="CHEBI:29035"/>
    </ligand>
</feature>
<keyword evidence="7" id="KW-0464">Manganese</keyword>
<evidence type="ECO:0000256" key="2">
    <source>
        <dbReference type="ARBA" id="ARBA00022475"/>
    </source>
</evidence>
<evidence type="ECO:0000313" key="11">
    <source>
        <dbReference type="EMBL" id="AMC11649.1"/>
    </source>
</evidence>
<feature type="binding site" evidence="8">
    <location>
        <position position="511"/>
    </location>
    <ligand>
        <name>Mn(2+)</name>
        <dbReference type="ChEBI" id="CHEBI:29035"/>
    </ligand>
</feature>
<evidence type="ECO:0000256" key="3">
    <source>
        <dbReference type="ARBA" id="ARBA00022692"/>
    </source>
</evidence>
<keyword evidence="12" id="KW-1185">Reference proteome</keyword>
<evidence type="ECO:0000256" key="5">
    <source>
        <dbReference type="ARBA" id="ARBA00023136"/>
    </source>
</evidence>
<evidence type="ECO:0000256" key="7">
    <source>
        <dbReference type="PIRSR" id="PIRSR005091-2"/>
    </source>
</evidence>
<dbReference type="PATRIC" id="fig|1622118.3.peg.2140"/>
<dbReference type="CDD" id="cd16015">
    <property type="entry name" value="LTA_synthase"/>
    <property type="match status" value="1"/>
</dbReference>
<feature type="active site" evidence="6">
    <location>
        <position position="327"/>
    </location>
</feature>
<proteinExistence type="predicted"/>
<evidence type="ECO:0000256" key="1">
    <source>
        <dbReference type="ARBA" id="ARBA00004651"/>
    </source>
</evidence>
<feature type="domain" description="Sulfatase N-terminal" evidence="10">
    <location>
        <begin position="279"/>
        <end position="561"/>
    </location>
</feature>
<keyword evidence="3 9" id="KW-0812">Transmembrane</keyword>
<dbReference type="Gene3D" id="3.30.1120.80">
    <property type="match status" value="1"/>
</dbReference>
<dbReference type="STRING" id="1622118.Lupro_10390"/>
<comment type="subcellular location">
    <subcellularLocation>
        <location evidence="1">Cell membrane</location>
        <topology evidence="1">Multi-pass membrane protein</topology>
    </subcellularLocation>
</comment>
<feature type="transmembrane region" description="Helical" evidence="9">
    <location>
        <begin position="87"/>
        <end position="106"/>
    </location>
</feature>
<keyword evidence="5 9" id="KW-0472">Membrane</keyword>
<dbReference type="SUPFAM" id="SSF53649">
    <property type="entry name" value="Alkaline phosphatase-like"/>
    <property type="match status" value="1"/>
</dbReference>
<keyword evidence="2" id="KW-1003">Cell membrane</keyword>
<dbReference type="Gene3D" id="3.40.720.10">
    <property type="entry name" value="Alkaline Phosphatase, subunit A"/>
    <property type="match status" value="1"/>
</dbReference>
<feature type="binding site" evidence="7">
    <location>
        <position position="459"/>
    </location>
    <ligand>
        <name>substrate</name>
    </ligand>
</feature>
<dbReference type="PANTHER" id="PTHR47371:SF3">
    <property type="entry name" value="PHOSPHOGLYCEROL TRANSFERASE I"/>
    <property type="match status" value="1"/>
</dbReference>
<dbReference type="InterPro" id="IPR017850">
    <property type="entry name" value="Alkaline_phosphatase_core_sf"/>
</dbReference>
<dbReference type="Pfam" id="PF00884">
    <property type="entry name" value="Sulfatase"/>
    <property type="match status" value="1"/>
</dbReference>
<dbReference type="GO" id="GO:0005886">
    <property type="term" value="C:plasma membrane"/>
    <property type="evidence" value="ECO:0007669"/>
    <property type="project" value="UniProtKB-SubCell"/>
</dbReference>
<evidence type="ECO:0000259" key="10">
    <source>
        <dbReference type="Pfam" id="PF00884"/>
    </source>
</evidence>
<feature type="transmembrane region" description="Helical" evidence="9">
    <location>
        <begin position="180"/>
        <end position="197"/>
    </location>
</feature>
<evidence type="ECO:0000256" key="8">
    <source>
        <dbReference type="PIRSR" id="PIRSR005091-3"/>
    </source>
</evidence>
<evidence type="ECO:0000256" key="9">
    <source>
        <dbReference type="SAM" id="Phobius"/>
    </source>
</evidence>
<sequence length="654" mass="76503">MLKILFPKRFSLVKAFTATFLMFAFIIRLTLYFWSFREIDFSFLNFIKIFGIGFLFDLGCLSYILTFYSIYLLILPTKFYGSKLDKILTNTSYALVLFFMIFSFLAELTFWGEYQKRFNFIAVDYLLYTYEVVQNINQSYPLPFIIGILIIATFLSIKIAKKKNALYDTFNNSDTFSIKIIPTLFWMLILGGFHLNVKNSQAEKFLNQYENEITKSGIYSFFAAYNSNELNYYDFYKTIPSNTTYKNIKNLVTAKNDSLIDTKKSIKRYIFNEGEEQKPNVIFIGLESVSAKFMQRFGNEKNIIPTIDSLAKKSIFFTNLQATGTRTIRGMEAITLCIPPTPSRSIVKRENNNNLFTIGEVFKQKGYTRTFFYGGDGHFDNMNNFFSSNGFDIIDRKKKHRLNKKLLTERIQITDDEVTFENAWGVCDGDLYDKVLKEADKQHKLQKPFFNFIMTSTNHRPFTYPNGMIDIPSGTNREGALKYTNWAFDKFFKEAKNKPWFKNTVFVIVSDHCAYSAGRSEINVESYHVPAFIYNLQNETPKEINKLSSQIDIFPTLFGYLNWTYKSNFFGKDINTMKPKDERALIANHRKLGLLKGDKLLILNNHKNQNFYRWEKQTNELTLQKTDTLFLKETIFHYQTAFDLFKNEGLKLGY</sequence>
<reference evidence="12" key="1">
    <citation type="submission" date="2015-12" db="EMBL/GenBank/DDBJ databases">
        <title>Complete genome sequence of Lutibacter profundus strain LP1.</title>
        <authorList>
            <person name="Wissuwa J."/>
            <person name="Le Moine Bauer S."/>
            <person name="Stokke R."/>
            <person name="Dahle H."/>
            <person name="Steen I.H."/>
        </authorList>
    </citation>
    <scope>NUCLEOTIDE SEQUENCE [LARGE SCALE GENOMIC DNA]</scope>
    <source>
        <strain evidence="12">LP1</strain>
    </source>
</reference>
<feature type="binding site" evidence="8">
    <location>
        <position position="512"/>
    </location>
    <ligand>
        <name>Mn(2+)</name>
        <dbReference type="ChEBI" id="CHEBI:29035"/>
    </ligand>
</feature>
<dbReference type="RefSeq" id="WP_068209799.1">
    <property type="nucleotide sequence ID" value="NZ_CP013355.1"/>
</dbReference>
<accession>A0A120IEH0</accession>
<dbReference type="KEGG" id="lut:Lupro_10390"/>
<feature type="transmembrane region" description="Helical" evidence="9">
    <location>
        <begin position="140"/>
        <end position="160"/>
    </location>
</feature>
<gene>
    <name evidence="11" type="ORF">Lupro_10390</name>
</gene>
<reference evidence="11 12" key="2">
    <citation type="journal article" date="2016" name="Int. J. Syst. Evol. Microbiol.">
        <title>Lutibacter profundi sp. nov., isolated from a deep-sea hydrothermal system on the Arctic Mid-Ocean Ridge and emended description of the genus Lutibacter.</title>
        <authorList>
            <person name="Le Moine Bauer S."/>
            <person name="Roalkvam I."/>
            <person name="Steen I.H."/>
            <person name="Dahle H."/>
        </authorList>
    </citation>
    <scope>NUCLEOTIDE SEQUENCE [LARGE SCALE GENOMIC DNA]</scope>
    <source>
        <strain evidence="11 12">LP1</strain>
    </source>
</reference>
<dbReference type="Proteomes" id="UP000059672">
    <property type="component" value="Chromosome"/>
</dbReference>
<protein>
    <submittedName>
        <fullName evidence="11">Sulfatase</fullName>
    </submittedName>
</protein>
<dbReference type="InterPro" id="IPR050448">
    <property type="entry name" value="OpgB/LTA_synthase_biosynth"/>
</dbReference>
<name>A0A120IEH0_9FLAO</name>
<dbReference type="InterPro" id="IPR000917">
    <property type="entry name" value="Sulfatase_N"/>
</dbReference>
<dbReference type="InterPro" id="IPR012160">
    <property type="entry name" value="LtaS-like"/>
</dbReference>
<organism evidence="11 12">
    <name type="scientific">Lutibacter profundi</name>
    <dbReference type="NCBI Taxonomy" id="1622118"/>
    <lineage>
        <taxon>Bacteria</taxon>
        <taxon>Pseudomonadati</taxon>
        <taxon>Bacteroidota</taxon>
        <taxon>Flavobacteriia</taxon>
        <taxon>Flavobacteriales</taxon>
        <taxon>Flavobacteriaceae</taxon>
        <taxon>Lutibacter</taxon>
    </lineage>
</organism>
<dbReference type="EMBL" id="CP013355">
    <property type="protein sequence ID" value="AMC11649.1"/>
    <property type="molecule type" value="Genomic_DNA"/>
</dbReference>
<dbReference type="PANTHER" id="PTHR47371">
    <property type="entry name" value="LIPOTEICHOIC ACID SYNTHASE"/>
    <property type="match status" value="1"/>
</dbReference>
<feature type="transmembrane region" description="Helical" evidence="9">
    <location>
        <begin position="12"/>
        <end position="34"/>
    </location>
</feature>
<dbReference type="OrthoDB" id="9777768at2"/>
<feature type="transmembrane region" description="Helical" evidence="9">
    <location>
        <begin position="46"/>
        <end position="75"/>
    </location>
</feature>
<dbReference type="AlphaFoldDB" id="A0A120IEH0"/>